<evidence type="ECO:0000313" key="2">
    <source>
        <dbReference type="Proteomes" id="UP001390339"/>
    </source>
</evidence>
<dbReference type="EMBL" id="JAPCWZ010000010">
    <property type="protein sequence ID" value="KAK8848477.1"/>
    <property type="molecule type" value="Genomic_DNA"/>
</dbReference>
<keyword evidence="2" id="KW-1185">Reference proteome</keyword>
<reference evidence="1 2" key="1">
    <citation type="journal article" date="2024" name="IMA Fungus">
        <title>Apiospora arundinis, a panoply of carbohydrate-active enzymes and secondary metabolites.</title>
        <authorList>
            <person name="Sorensen T."/>
            <person name="Petersen C."/>
            <person name="Muurmann A.T."/>
            <person name="Christiansen J.V."/>
            <person name="Brundto M.L."/>
            <person name="Overgaard C.K."/>
            <person name="Boysen A.T."/>
            <person name="Wollenberg R.D."/>
            <person name="Larsen T.O."/>
            <person name="Sorensen J.L."/>
            <person name="Nielsen K.L."/>
            <person name="Sondergaard T.E."/>
        </authorList>
    </citation>
    <scope>NUCLEOTIDE SEQUENCE [LARGE SCALE GENOMIC DNA]</scope>
    <source>
        <strain evidence="1 2">AAU 773</strain>
    </source>
</reference>
<proteinExistence type="predicted"/>
<organism evidence="1 2">
    <name type="scientific">Apiospora arundinis</name>
    <dbReference type="NCBI Taxonomy" id="335852"/>
    <lineage>
        <taxon>Eukaryota</taxon>
        <taxon>Fungi</taxon>
        <taxon>Dikarya</taxon>
        <taxon>Ascomycota</taxon>
        <taxon>Pezizomycotina</taxon>
        <taxon>Sordariomycetes</taxon>
        <taxon>Xylariomycetidae</taxon>
        <taxon>Amphisphaeriales</taxon>
        <taxon>Apiosporaceae</taxon>
        <taxon>Apiospora</taxon>
    </lineage>
</organism>
<dbReference type="Proteomes" id="UP001390339">
    <property type="component" value="Unassembled WGS sequence"/>
</dbReference>
<name>A0ABR2HL70_9PEZI</name>
<accession>A0ABR2HL70</accession>
<gene>
    <name evidence="1" type="ORF">PGQ11_014957</name>
</gene>
<sequence length="76" mass="8133">MDRLSIILPIAAFSQAGTALSNAASNLMSATRNAPREVYDIVRPMGDFSLVLGELQRVLHDGKESSNGDQFGAPSR</sequence>
<protein>
    <submittedName>
        <fullName evidence="1">Uncharacterized protein</fullName>
    </submittedName>
</protein>
<evidence type="ECO:0000313" key="1">
    <source>
        <dbReference type="EMBL" id="KAK8848477.1"/>
    </source>
</evidence>
<comment type="caution">
    <text evidence="1">The sequence shown here is derived from an EMBL/GenBank/DDBJ whole genome shotgun (WGS) entry which is preliminary data.</text>
</comment>